<name>A0ACC3CA58_PYRYE</name>
<proteinExistence type="predicted"/>
<sequence>MGLAKPRGGGLSPPLAILTFGRKGWGGRQRATWCDRVCFGGKRLPAVSSIVCCCSGRRGGHHPSRAMMRATLDWEQHHRWYPPYRAVCLWGYPSTVSLADLSTPAAVPRPLRGGPPPAVGRVDATDGCVPSNPPPAIRRGRTMASASSRLAAALACSVFSPVCARPLPLEPLPPVALLKVTRRTLTGALQGSPHGDP</sequence>
<dbReference type="EMBL" id="CM020620">
    <property type="protein sequence ID" value="KAK1867154.1"/>
    <property type="molecule type" value="Genomic_DNA"/>
</dbReference>
<comment type="caution">
    <text evidence="1">The sequence shown here is derived from an EMBL/GenBank/DDBJ whole genome shotgun (WGS) entry which is preliminary data.</text>
</comment>
<reference evidence="1" key="1">
    <citation type="submission" date="2019-11" db="EMBL/GenBank/DDBJ databases">
        <title>Nori genome reveals adaptations in red seaweeds to the harsh intertidal environment.</title>
        <authorList>
            <person name="Wang D."/>
            <person name="Mao Y."/>
        </authorList>
    </citation>
    <scope>NUCLEOTIDE SEQUENCE</scope>
    <source>
        <tissue evidence="1">Gametophyte</tissue>
    </source>
</reference>
<protein>
    <submittedName>
        <fullName evidence="1">Uncharacterized protein</fullName>
    </submittedName>
</protein>
<keyword evidence="2" id="KW-1185">Reference proteome</keyword>
<gene>
    <name evidence="1" type="ORF">I4F81_009663</name>
</gene>
<organism evidence="1 2">
    <name type="scientific">Pyropia yezoensis</name>
    <name type="common">Susabi-nori</name>
    <name type="synonym">Porphyra yezoensis</name>
    <dbReference type="NCBI Taxonomy" id="2788"/>
    <lineage>
        <taxon>Eukaryota</taxon>
        <taxon>Rhodophyta</taxon>
        <taxon>Bangiophyceae</taxon>
        <taxon>Bangiales</taxon>
        <taxon>Bangiaceae</taxon>
        <taxon>Pyropia</taxon>
    </lineage>
</organism>
<accession>A0ACC3CA58</accession>
<dbReference type="Proteomes" id="UP000798662">
    <property type="component" value="Chromosome 3"/>
</dbReference>
<evidence type="ECO:0000313" key="1">
    <source>
        <dbReference type="EMBL" id="KAK1867154.1"/>
    </source>
</evidence>
<evidence type="ECO:0000313" key="2">
    <source>
        <dbReference type="Proteomes" id="UP000798662"/>
    </source>
</evidence>